<evidence type="ECO:0000313" key="1">
    <source>
        <dbReference type="EMBL" id="CCX31302.1"/>
    </source>
</evidence>
<reference evidence="1 2" key="1">
    <citation type="journal article" date="2013" name="PLoS Genet.">
        <title>The genome and development-dependent transcriptomes of Pyronema confluens: a window into fungal evolution.</title>
        <authorList>
            <person name="Traeger S."/>
            <person name="Altegoer F."/>
            <person name="Freitag M."/>
            <person name="Gabaldon T."/>
            <person name="Kempken F."/>
            <person name="Kumar A."/>
            <person name="Marcet-Houben M."/>
            <person name="Poggeler S."/>
            <person name="Stajich J.E."/>
            <person name="Nowrousian M."/>
        </authorList>
    </citation>
    <scope>NUCLEOTIDE SEQUENCE [LARGE SCALE GENOMIC DNA]</scope>
    <source>
        <strain evidence="2">CBS 100304</strain>
        <tissue evidence="1">Vegetative mycelium</tissue>
    </source>
</reference>
<dbReference type="Proteomes" id="UP000018144">
    <property type="component" value="Unassembled WGS sequence"/>
</dbReference>
<proteinExistence type="predicted"/>
<dbReference type="STRING" id="1076935.U4LIG0"/>
<sequence length="125" mass="13791">MDSDGFIDIHDVKPELITPPDDYDVLISDVTHKTLGTTIAEELGAPYLGKATTTDAEERATNALGIQEETEAWVTLGGRKDIDHVVPSKSHFTGVNLLGISFLRLHKASVWLNYNTLRARLVFDV</sequence>
<organism evidence="1 2">
    <name type="scientific">Pyronema omphalodes (strain CBS 100304)</name>
    <name type="common">Pyronema confluens</name>
    <dbReference type="NCBI Taxonomy" id="1076935"/>
    <lineage>
        <taxon>Eukaryota</taxon>
        <taxon>Fungi</taxon>
        <taxon>Dikarya</taxon>
        <taxon>Ascomycota</taxon>
        <taxon>Pezizomycotina</taxon>
        <taxon>Pezizomycetes</taxon>
        <taxon>Pezizales</taxon>
        <taxon>Pyronemataceae</taxon>
        <taxon>Pyronema</taxon>
    </lineage>
</organism>
<accession>U4LIG0</accession>
<dbReference type="EMBL" id="HF935585">
    <property type="protein sequence ID" value="CCX31302.1"/>
    <property type="molecule type" value="Genomic_DNA"/>
</dbReference>
<protein>
    <submittedName>
        <fullName evidence="1">Uncharacterized protein</fullName>
    </submittedName>
</protein>
<dbReference type="AlphaFoldDB" id="U4LIG0"/>
<evidence type="ECO:0000313" key="2">
    <source>
        <dbReference type="Proteomes" id="UP000018144"/>
    </source>
</evidence>
<name>U4LIG0_PYROM</name>
<keyword evidence="2" id="KW-1185">Reference proteome</keyword>
<dbReference type="OrthoDB" id="5414761at2759"/>
<gene>
    <name evidence="1" type="ORF">PCON_10585</name>
</gene>